<name>A0A2T5FVG9_9SPHN</name>
<evidence type="ECO:0000313" key="2">
    <source>
        <dbReference type="Proteomes" id="UP000244162"/>
    </source>
</evidence>
<gene>
    <name evidence="1" type="ORF">CLG96_14710</name>
</gene>
<accession>A0A2T5FVG9</accession>
<sequence length="111" mass="12022">MSLEAFGHQIGADEALVIARLARCATPGVETGNVTEQVRRRRAREDLKLLRVDRADREGRVELSRVFGNAGNGDLGDVKRRNEHAAACFQGHTFSSPGAIALFFAISVASD</sequence>
<dbReference type="Proteomes" id="UP000244162">
    <property type="component" value="Unassembled WGS sequence"/>
</dbReference>
<evidence type="ECO:0000313" key="1">
    <source>
        <dbReference type="EMBL" id="PTQ09437.1"/>
    </source>
</evidence>
<proteinExistence type="predicted"/>
<reference evidence="1 2" key="1">
    <citation type="submission" date="2017-09" db="EMBL/GenBank/DDBJ databases">
        <title>Sphingomonas panjinensis sp.nov., isolated from oil-contaminated soil.</title>
        <authorList>
            <person name="Wang L."/>
            <person name="Chen L."/>
        </authorList>
    </citation>
    <scope>NUCLEOTIDE SEQUENCE [LARGE SCALE GENOMIC DNA]</scope>
    <source>
        <strain evidence="1 2">FW-11</strain>
    </source>
</reference>
<comment type="caution">
    <text evidence="1">The sequence shown here is derived from an EMBL/GenBank/DDBJ whole genome shotgun (WGS) entry which is preliminary data.</text>
</comment>
<protein>
    <submittedName>
        <fullName evidence="1">Uncharacterized protein</fullName>
    </submittedName>
</protein>
<keyword evidence="2" id="KW-1185">Reference proteome</keyword>
<organism evidence="1 2">
    <name type="scientific">Sphingomonas oleivorans</name>
    <dbReference type="NCBI Taxonomy" id="1735121"/>
    <lineage>
        <taxon>Bacteria</taxon>
        <taxon>Pseudomonadati</taxon>
        <taxon>Pseudomonadota</taxon>
        <taxon>Alphaproteobacteria</taxon>
        <taxon>Sphingomonadales</taxon>
        <taxon>Sphingomonadaceae</taxon>
        <taxon>Sphingomonas</taxon>
    </lineage>
</organism>
<dbReference type="AlphaFoldDB" id="A0A2T5FVG9"/>
<dbReference type="EMBL" id="NWBU01000011">
    <property type="protein sequence ID" value="PTQ09437.1"/>
    <property type="molecule type" value="Genomic_DNA"/>
</dbReference>
<dbReference type="RefSeq" id="WP_107968945.1">
    <property type="nucleotide sequence ID" value="NZ_NWBU01000011.1"/>
</dbReference>